<dbReference type="PANTHER" id="PTHR11086:SF18">
    <property type="entry name" value="DEOXYCYTIDYLATE DEAMINASE"/>
    <property type="match status" value="1"/>
</dbReference>
<comment type="similarity">
    <text evidence="2">Belongs to the cytidine and deoxycytidylate deaminase family.</text>
</comment>
<feature type="binding site" evidence="7">
    <location>
        <position position="69"/>
    </location>
    <ligand>
        <name>Zn(2+)</name>
        <dbReference type="ChEBI" id="CHEBI:29105"/>
        <note>catalytic</note>
    </ligand>
</feature>
<evidence type="ECO:0000256" key="2">
    <source>
        <dbReference type="ARBA" id="ARBA00006576"/>
    </source>
</evidence>
<dbReference type="PANTHER" id="PTHR11086">
    <property type="entry name" value="DEOXYCYTIDYLATE DEAMINASE-RELATED"/>
    <property type="match status" value="1"/>
</dbReference>
<evidence type="ECO:0000313" key="10">
    <source>
        <dbReference type="Proteomes" id="UP000217083"/>
    </source>
</evidence>
<dbReference type="InterPro" id="IPR016192">
    <property type="entry name" value="APOBEC/CMP_deaminase_Zn-bd"/>
</dbReference>
<dbReference type="Gene3D" id="3.40.140.10">
    <property type="entry name" value="Cytidine Deaminase, domain 2"/>
    <property type="match status" value="1"/>
</dbReference>
<organism evidence="9 10">
    <name type="scientific">Lottiidibacillus patelloidae</name>
    <dbReference type="NCBI Taxonomy" id="2670334"/>
    <lineage>
        <taxon>Bacteria</taxon>
        <taxon>Bacillati</taxon>
        <taxon>Bacillota</taxon>
        <taxon>Bacilli</taxon>
        <taxon>Bacillales</taxon>
        <taxon>Bacillaceae</taxon>
        <taxon>Lottiidibacillus</taxon>
    </lineage>
</organism>
<dbReference type="CDD" id="cd01286">
    <property type="entry name" value="deoxycytidylate_deaminase"/>
    <property type="match status" value="1"/>
</dbReference>
<evidence type="ECO:0000256" key="3">
    <source>
        <dbReference type="ARBA" id="ARBA00022723"/>
    </source>
</evidence>
<dbReference type="GO" id="GO:0005737">
    <property type="term" value="C:cytoplasm"/>
    <property type="evidence" value="ECO:0007669"/>
    <property type="project" value="TreeGrafter"/>
</dbReference>
<dbReference type="InterPro" id="IPR002125">
    <property type="entry name" value="CMP_dCMP_dom"/>
</dbReference>
<keyword evidence="5 7" id="KW-0862">Zinc</keyword>
<comment type="caution">
    <text evidence="9">The sequence shown here is derived from an EMBL/GenBank/DDBJ whole genome shotgun (WGS) entry which is preliminary data.</text>
</comment>
<feature type="active site" description="Proton donor" evidence="6">
    <location>
        <position position="71"/>
    </location>
</feature>
<keyword evidence="3 7" id="KW-0479">Metal-binding</keyword>
<dbReference type="PROSITE" id="PS51747">
    <property type="entry name" value="CYT_DCMP_DEAMINASES_2"/>
    <property type="match status" value="1"/>
</dbReference>
<dbReference type="SUPFAM" id="SSF53927">
    <property type="entry name" value="Cytidine deaminase-like"/>
    <property type="match status" value="1"/>
</dbReference>
<keyword evidence="10" id="KW-1185">Reference proteome</keyword>
<evidence type="ECO:0000256" key="7">
    <source>
        <dbReference type="PIRSR" id="PIRSR006019-2"/>
    </source>
</evidence>
<sequence length="143" mass="16129">MRQSWDRYFLDLAEDVSTRATCNRLHVGCVLVREKRIIATGYNGAISGQDHCDEAGHLIVDGHCKRTIHAEVNALLQCAKYGIATDGATAYITHYPCQDCMKMLNQAGIKRVVYLHHYKNELSPLFTEGMEVIHYDANMVISE</sequence>
<protein>
    <submittedName>
        <fullName evidence="9">Deaminase</fullName>
    </submittedName>
</protein>
<evidence type="ECO:0000259" key="8">
    <source>
        <dbReference type="PROSITE" id="PS51747"/>
    </source>
</evidence>
<reference evidence="9 10" key="2">
    <citation type="submission" date="2017-09" db="EMBL/GenBank/DDBJ databases">
        <title>Bacillus patelloidae sp. nov., isolated from the intestinal tract of a marine limpet.</title>
        <authorList>
            <person name="Liu R."/>
            <person name="Dong C."/>
            <person name="Shao Z."/>
        </authorList>
    </citation>
    <scope>NUCLEOTIDE SEQUENCE [LARGE SCALE GENOMIC DNA]</scope>
    <source>
        <strain evidence="9 10">SA5d-4</strain>
    </source>
</reference>
<feature type="binding site" evidence="7">
    <location>
        <position position="100"/>
    </location>
    <ligand>
        <name>Zn(2+)</name>
        <dbReference type="ChEBI" id="CHEBI:29105"/>
        <note>catalytic</note>
    </ligand>
</feature>
<dbReference type="GO" id="GO:0006220">
    <property type="term" value="P:pyrimidine nucleotide metabolic process"/>
    <property type="evidence" value="ECO:0007669"/>
    <property type="project" value="InterPro"/>
</dbReference>
<gene>
    <name evidence="9" type="ORF">CIB95_02510</name>
</gene>
<accession>A0A263BXS0</accession>
<name>A0A263BXS0_9BACI</name>
<dbReference type="RefSeq" id="WP_094921386.1">
    <property type="nucleotide sequence ID" value="NZ_NPIA01000001.1"/>
</dbReference>
<dbReference type="PIRSF" id="PIRSF006019">
    <property type="entry name" value="dCMP_deaminase"/>
    <property type="match status" value="1"/>
</dbReference>
<dbReference type="InterPro" id="IPR016473">
    <property type="entry name" value="dCMP_deaminase"/>
</dbReference>
<proteinExistence type="inferred from homology"/>
<keyword evidence="4" id="KW-0378">Hydrolase</keyword>
<evidence type="ECO:0000256" key="1">
    <source>
        <dbReference type="ARBA" id="ARBA00001947"/>
    </source>
</evidence>
<dbReference type="GO" id="GO:0004132">
    <property type="term" value="F:dCMP deaminase activity"/>
    <property type="evidence" value="ECO:0007669"/>
    <property type="project" value="InterPro"/>
</dbReference>
<dbReference type="Pfam" id="PF00383">
    <property type="entry name" value="dCMP_cyt_deam_1"/>
    <property type="match status" value="1"/>
</dbReference>
<evidence type="ECO:0000256" key="5">
    <source>
        <dbReference type="ARBA" id="ARBA00022833"/>
    </source>
</evidence>
<dbReference type="InterPro" id="IPR035105">
    <property type="entry name" value="Deoxycytidylate_deaminase_dom"/>
</dbReference>
<evidence type="ECO:0000256" key="4">
    <source>
        <dbReference type="ARBA" id="ARBA00022801"/>
    </source>
</evidence>
<evidence type="ECO:0000313" key="9">
    <source>
        <dbReference type="EMBL" id="OZM58460.1"/>
    </source>
</evidence>
<comment type="cofactor">
    <cofactor evidence="1 7">
        <name>Zn(2+)</name>
        <dbReference type="ChEBI" id="CHEBI:29105"/>
    </cofactor>
</comment>
<reference evidence="10" key="1">
    <citation type="submission" date="2017-08" db="EMBL/GenBank/DDBJ databases">
        <authorList>
            <person name="Huang Z."/>
        </authorList>
    </citation>
    <scope>NUCLEOTIDE SEQUENCE [LARGE SCALE GENOMIC DNA]</scope>
    <source>
        <strain evidence="10">SA5d-4</strain>
    </source>
</reference>
<dbReference type="InterPro" id="IPR015517">
    <property type="entry name" value="dCMP_deaminase-rel"/>
</dbReference>
<feature type="binding site" evidence="7">
    <location>
        <position position="97"/>
    </location>
    <ligand>
        <name>Zn(2+)</name>
        <dbReference type="ChEBI" id="CHEBI:29105"/>
        <note>catalytic</note>
    </ligand>
</feature>
<evidence type="ECO:0000256" key="6">
    <source>
        <dbReference type="PIRSR" id="PIRSR006019-1"/>
    </source>
</evidence>
<feature type="domain" description="CMP/dCMP-type deaminase" evidence="8">
    <location>
        <begin position="4"/>
        <end position="133"/>
    </location>
</feature>
<dbReference type="PROSITE" id="PS00903">
    <property type="entry name" value="CYT_DCMP_DEAMINASES_1"/>
    <property type="match status" value="1"/>
</dbReference>
<dbReference type="EMBL" id="NPIA01000001">
    <property type="protein sequence ID" value="OZM58460.1"/>
    <property type="molecule type" value="Genomic_DNA"/>
</dbReference>
<dbReference type="InterPro" id="IPR016193">
    <property type="entry name" value="Cytidine_deaminase-like"/>
</dbReference>
<dbReference type="Proteomes" id="UP000217083">
    <property type="component" value="Unassembled WGS sequence"/>
</dbReference>
<dbReference type="AlphaFoldDB" id="A0A263BXS0"/>
<dbReference type="GO" id="GO:0008270">
    <property type="term" value="F:zinc ion binding"/>
    <property type="evidence" value="ECO:0007669"/>
    <property type="project" value="InterPro"/>
</dbReference>